<evidence type="ECO:0000256" key="1">
    <source>
        <dbReference type="ARBA" id="ARBA00006594"/>
    </source>
</evidence>
<dbReference type="InterPro" id="IPR002941">
    <property type="entry name" value="DNA_methylase_N4/N6"/>
</dbReference>
<comment type="similarity">
    <text evidence="1 4">Belongs to the N(4)/N(6)-methyltransferase family.</text>
</comment>
<evidence type="ECO:0000313" key="6">
    <source>
        <dbReference type="EMBL" id="KKP30220.1"/>
    </source>
</evidence>
<dbReference type="Gene3D" id="3.40.50.150">
    <property type="entry name" value="Vaccinia Virus protein VP39"/>
    <property type="match status" value="1"/>
</dbReference>
<evidence type="ECO:0000259" key="5">
    <source>
        <dbReference type="SMART" id="SM00470"/>
    </source>
</evidence>
<dbReference type="InterPro" id="IPR015840">
    <property type="entry name" value="DNA_MeTrfase_ParB"/>
</dbReference>
<protein>
    <recommendedName>
        <fullName evidence="4">Methyltransferase</fullName>
        <ecNumber evidence="4">2.1.1.-</ecNumber>
    </recommendedName>
</protein>
<dbReference type="SUPFAM" id="SSF53335">
    <property type="entry name" value="S-adenosyl-L-methionine-dependent methyltransferases"/>
    <property type="match status" value="1"/>
</dbReference>
<keyword evidence="2 6" id="KW-0489">Methyltransferase</keyword>
<dbReference type="InterPro" id="IPR001091">
    <property type="entry name" value="RM_Methyltransferase"/>
</dbReference>
<evidence type="ECO:0000313" key="7">
    <source>
        <dbReference type="Proteomes" id="UP000034934"/>
    </source>
</evidence>
<evidence type="ECO:0000256" key="4">
    <source>
        <dbReference type="RuleBase" id="RU362026"/>
    </source>
</evidence>
<dbReference type="AlphaFoldDB" id="A0A0G0AUC2"/>
<dbReference type="GO" id="GO:0003677">
    <property type="term" value="F:DNA binding"/>
    <property type="evidence" value="ECO:0007669"/>
    <property type="project" value="InterPro"/>
</dbReference>
<dbReference type="PIRSF" id="PIRSF036758">
    <property type="entry name" value="Aden_M_ParB"/>
    <property type="match status" value="1"/>
</dbReference>
<dbReference type="InterPro" id="IPR003115">
    <property type="entry name" value="ParB_N"/>
</dbReference>
<dbReference type="PROSITE" id="PS00092">
    <property type="entry name" value="N6_MTASE"/>
    <property type="match status" value="1"/>
</dbReference>
<sequence>MSKQKKITWSSTARKLNDLIKNGYNPRKLSENEKRDLEKSVKEFGTVVPVVINIGSRANIIIGGEQRVKVYADLGIESIECMVPSRELTLEEEKELNLRLNKNTGSWNEELLKDFDMRLLLDVGFGDEELQNLFDDVDMTEDDFDLGKAIKDTPVAKVKLGEIYELGKHRLLVGDSTDENQVKELMKDELADIIFCDPPFNISWEYGGKYGGEYKDNKSEKEYYEFLDKSVETAKKFSKPDSHFFYWSDPNSIGLTQSLYDKHGIKKRRVCLWIKSNQNCTPKIAWNRLYEPCTYGTVGKPYLNPNFRNANEILNQEVTTGNQVLDELQDMIDLWLVKRDNTQSYLHPTQKPVALNEKPFKRCSAPLHIVFSGFAGSGSDLIACEELNRVWRGVEKDPIFATIVIDRWEKFTNLKAKKIYESK</sequence>
<dbReference type="Pfam" id="PF02195">
    <property type="entry name" value="ParB_N"/>
    <property type="match status" value="1"/>
</dbReference>
<organism evidence="6 7">
    <name type="scientific">Candidatus Nomurabacteria bacterium GW2011_GWF1_31_48</name>
    <dbReference type="NCBI Taxonomy" id="1618767"/>
    <lineage>
        <taxon>Bacteria</taxon>
        <taxon>Candidatus Nomuraibacteriota</taxon>
    </lineage>
</organism>
<proteinExistence type="inferred from homology"/>
<keyword evidence="3" id="KW-0808">Transferase</keyword>
<dbReference type="Proteomes" id="UP000034934">
    <property type="component" value="Unassembled WGS sequence"/>
</dbReference>
<dbReference type="EC" id="2.1.1.-" evidence="4"/>
<dbReference type="SUPFAM" id="SSF110849">
    <property type="entry name" value="ParB/Sulfiredoxin"/>
    <property type="match status" value="1"/>
</dbReference>
<name>A0A0G0AUC2_9BACT</name>
<dbReference type="SMART" id="SM00470">
    <property type="entry name" value="ParB"/>
    <property type="match status" value="1"/>
</dbReference>
<dbReference type="InterPro" id="IPR036086">
    <property type="entry name" value="ParB/Sulfiredoxin_sf"/>
</dbReference>
<evidence type="ECO:0000256" key="2">
    <source>
        <dbReference type="ARBA" id="ARBA00022603"/>
    </source>
</evidence>
<dbReference type="GO" id="GO:0008170">
    <property type="term" value="F:N-methyltransferase activity"/>
    <property type="evidence" value="ECO:0007669"/>
    <property type="project" value="InterPro"/>
</dbReference>
<evidence type="ECO:0000256" key="3">
    <source>
        <dbReference type="ARBA" id="ARBA00022679"/>
    </source>
</evidence>
<dbReference type="PRINTS" id="PR00508">
    <property type="entry name" value="S21N4MTFRASE"/>
</dbReference>
<dbReference type="Gene3D" id="3.90.1530.10">
    <property type="entry name" value="Conserved hypothetical protein from pyrococcus furiosus pfu- 392566-001, ParB domain"/>
    <property type="match status" value="1"/>
</dbReference>
<feature type="domain" description="ParB-like N-terminal" evidence="5">
    <location>
        <begin position="12"/>
        <end position="102"/>
    </location>
</feature>
<dbReference type="Pfam" id="PF01555">
    <property type="entry name" value="N6_N4_Mtase"/>
    <property type="match status" value="1"/>
</dbReference>
<comment type="caution">
    <text evidence="6">The sequence shown here is derived from an EMBL/GenBank/DDBJ whole genome shotgun (WGS) entry which is preliminary data.</text>
</comment>
<dbReference type="InterPro" id="IPR029063">
    <property type="entry name" value="SAM-dependent_MTases_sf"/>
</dbReference>
<dbReference type="GO" id="GO:0032259">
    <property type="term" value="P:methylation"/>
    <property type="evidence" value="ECO:0007669"/>
    <property type="project" value="UniProtKB-KW"/>
</dbReference>
<dbReference type="InterPro" id="IPR002052">
    <property type="entry name" value="DNA_methylase_N6_adenine_CS"/>
</dbReference>
<dbReference type="EMBL" id="LBOG01000003">
    <property type="protein sequence ID" value="KKP30220.1"/>
    <property type="molecule type" value="Genomic_DNA"/>
</dbReference>
<accession>A0A0G0AUC2</accession>
<reference evidence="6 7" key="1">
    <citation type="journal article" date="2015" name="Nature">
        <title>rRNA introns, odd ribosomes, and small enigmatic genomes across a large radiation of phyla.</title>
        <authorList>
            <person name="Brown C.T."/>
            <person name="Hug L.A."/>
            <person name="Thomas B.C."/>
            <person name="Sharon I."/>
            <person name="Castelle C.J."/>
            <person name="Singh A."/>
            <person name="Wilkins M.J."/>
            <person name="Williams K.H."/>
            <person name="Banfield J.F."/>
        </authorList>
    </citation>
    <scope>NUCLEOTIDE SEQUENCE [LARGE SCALE GENOMIC DNA]</scope>
</reference>
<gene>
    <name evidence="6" type="ORF">UR19_C0003G0056</name>
</gene>